<feature type="compositionally biased region" description="Low complexity" evidence="9">
    <location>
        <begin position="311"/>
        <end position="321"/>
    </location>
</feature>
<keyword evidence="3" id="KW-0819">tRNA processing</keyword>
<reference evidence="14" key="1">
    <citation type="journal article" date="2019" name="Int. J. Syst. Evol. Microbiol.">
        <title>The Global Catalogue of Microorganisms (GCM) 10K type strain sequencing project: providing services to taxonomists for standard genome sequencing and annotation.</title>
        <authorList>
            <consortium name="The Broad Institute Genomics Platform"/>
            <consortium name="The Broad Institute Genome Sequencing Center for Infectious Disease"/>
            <person name="Wu L."/>
            <person name="Ma J."/>
        </authorList>
    </citation>
    <scope>NUCLEOTIDE SEQUENCE [LARGE SCALE GENOMIC DNA]</scope>
    <source>
        <strain evidence="14">NBRC 108894</strain>
    </source>
</reference>
<dbReference type="NCBIfam" id="TIGR00277">
    <property type="entry name" value="HDIG"/>
    <property type="match status" value="1"/>
</dbReference>
<dbReference type="EMBL" id="BSVB01000001">
    <property type="protein sequence ID" value="GMA95180.1"/>
    <property type="molecule type" value="Genomic_DNA"/>
</dbReference>
<protein>
    <recommendedName>
        <fullName evidence="15">CCA tRNA nucleotidyltransferase</fullName>
    </recommendedName>
</protein>
<keyword evidence="2 8" id="KW-0808">Transferase</keyword>
<dbReference type="CDD" id="cd05398">
    <property type="entry name" value="NT_ClassII-CCAase"/>
    <property type="match status" value="1"/>
</dbReference>
<evidence type="ECO:0000256" key="8">
    <source>
        <dbReference type="RuleBase" id="RU003953"/>
    </source>
</evidence>
<dbReference type="Proteomes" id="UP001157034">
    <property type="component" value="Unassembled WGS sequence"/>
</dbReference>
<dbReference type="InterPro" id="IPR032828">
    <property type="entry name" value="PolyA_RNA-bd"/>
</dbReference>
<dbReference type="InterPro" id="IPR003607">
    <property type="entry name" value="HD/PDEase_dom"/>
</dbReference>
<dbReference type="PANTHER" id="PTHR46173:SF1">
    <property type="entry name" value="CCA TRNA NUCLEOTIDYLTRANSFERASE 1, MITOCHONDRIAL"/>
    <property type="match status" value="1"/>
</dbReference>
<evidence type="ECO:0000313" key="14">
    <source>
        <dbReference type="Proteomes" id="UP001157034"/>
    </source>
</evidence>
<keyword evidence="6" id="KW-0547">Nucleotide-binding</keyword>
<sequence>MLSVAAAVERLRGLASTPELAGLSHAFSAAGQELALVGGSVRDAFLDRELSDLDLTTSARPDEILAIVAPLADAHWDVGREFGTIGARLGGATVEITTYRSDAYSGESRKPVVAFGDTLEGDLVRRDFTMNAMALVLAPGPEPRLVDPTGGLDDLLAGRLRTPSPPEVSFGDDPLRMMRAARFAAQLGAQLDPEAFAAAQRLADRIGIVSAERVRDELTKLLLSSRPVTGIRLLVDTGLADLVLPEVPALRLEIDEHARHKDVYEHSLTALEQAIELERARGHAPDLVLRLAVLMHDIGKPATRVIEPGERSASTTTTRSAPGWRRSDCASCVSTTPSSRPSRSSSGCTCASSATRTVRGPTPRCVVTCGMPAPSSNGCTSSRAPT</sequence>
<dbReference type="Pfam" id="PF01966">
    <property type="entry name" value="HD"/>
    <property type="match status" value="1"/>
</dbReference>
<dbReference type="InterPro" id="IPR006675">
    <property type="entry name" value="HDIG_dom"/>
</dbReference>
<evidence type="ECO:0000256" key="1">
    <source>
        <dbReference type="ARBA" id="ARBA00001946"/>
    </source>
</evidence>
<feature type="region of interest" description="Disordered" evidence="9">
    <location>
        <begin position="308"/>
        <end position="364"/>
    </location>
</feature>
<evidence type="ECO:0000313" key="13">
    <source>
        <dbReference type="EMBL" id="GMA95180.1"/>
    </source>
</evidence>
<feature type="domain" description="HD" evidence="11">
    <location>
        <begin position="263"/>
        <end position="304"/>
    </location>
</feature>
<feature type="compositionally biased region" description="Low complexity" evidence="9">
    <location>
        <begin position="334"/>
        <end position="356"/>
    </location>
</feature>
<keyword evidence="8" id="KW-0694">RNA-binding</keyword>
<dbReference type="SUPFAM" id="SSF81301">
    <property type="entry name" value="Nucleotidyltransferase"/>
    <property type="match status" value="1"/>
</dbReference>
<keyword evidence="4" id="KW-0548">Nucleotidyltransferase</keyword>
<dbReference type="CDD" id="cd00077">
    <property type="entry name" value="HDc"/>
    <property type="match status" value="1"/>
</dbReference>
<proteinExistence type="inferred from homology"/>
<dbReference type="Gene3D" id="1.10.3090.10">
    <property type="entry name" value="cca-adding enzyme, domain 2"/>
    <property type="match status" value="1"/>
</dbReference>
<evidence type="ECO:0000256" key="9">
    <source>
        <dbReference type="SAM" id="MobiDB-lite"/>
    </source>
</evidence>
<dbReference type="Pfam" id="PF01743">
    <property type="entry name" value="PolyA_pol"/>
    <property type="match status" value="1"/>
</dbReference>
<dbReference type="InterPro" id="IPR050264">
    <property type="entry name" value="Bact_CCA-adding_enz_type3_sf"/>
</dbReference>
<gene>
    <name evidence="13" type="ORF">GCM10025881_20040</name>
</gene>
<organism evidence="13 14">
    <name type="scientific">Pseudolysinimonas kribbensis</name>
    <dbReference type="NCBI Taxonomy" id="433641"/>
    <lineage>
        <taxon>Bacteria</taxon>
        <taxon>Bacillati</taxon>
        <taxon>Actinomycetota</taxon>
        <taxon>Actinomycetes</taxon>
        <taxon>Micrococcales</taxon>
        <taxon>Microbacteriaceae</taxon>
        <taxon>Pseudolysinimonas</taxon>
    </lineage>
</organism>
<keyword evidence="14" id="KW-1185">Reference proteome</keyword>
<evidence type="ECO:0000259" key="12">
    <source>
        <dbReference type="Pfam" id="PF12627"/>
    </source>
</evidence>
<keyword evidence="7" id="KW-0460">Magnesium</keyword>
<name>A0ABQ6K6E0_9MICO</name>
<evidence type="ECO:0000256" key="3">
    <source>
        <dbReference type="ARBA" id="ARBA00022694"/>
    </source>
</evidence>
<feature type="domain" description="tRNA nucleotidyltransferase/poly(A) polymerase RNA and SrmB- binding" evidence="12">
    <location>
        <begin position="190"/>
        <end position="248"/>
    </location>
</feature>
<evidence type="ECO:0000259" key="10">
    <source>
        <dbReference type="Pfam" id="PF01743"/>
    </source>
</evidence>
<dbReference type="Gene3D" id="3.30.460.10">
    <property type="entry name" value="Beta Polymerase, domain 2"/>
    <property type="match status" value="1"/>
</dbReference>
<evidence type="ECO:0000256" key="5">
    <source>
        <dbReference type="ARBA" id="ARBA00022723"/>
    </source>
</evidence>
<comment type="cofactor">
    <cofactor evidence="1">
        <name>Mg(2+)</name>
        <dbReference type="ChEBI" id="CHEBI:18420"/>
    </cofactor>
</comment>
<accession>A0ABQ6K6E0</accession>
<evidence type="ECO:0008006" key="15">
    <source>
        <dbReference type="Google" id="ProtNLM"/>
    </source>
</evidence>
<keyword evidence="5" id="KW-0479">Metal-binding</keyword>
<evidence type="ECO:0000259" key="11">
    <source>
        <dbReference type="Pfam" id="PF01966"/>
    </source>
</evidence>
<dbReference type="PANTHER" id="PTHR46173">
    <property type="entry name" value="CCA TRNA NUCLEOTIDYLTRANSFERASE 1, MITOCHONDRIAL"/>
    <property type="match status" value="1"/>
</dbReference>
<comment type="similarity">
    <text evidence="8">Belongs to the tRNA nucleotidyltransferase/poly(A) polymerase family.</text>
</comment>
<evidence type="ECO:0000256" key="4">
    <source>
        <dbReference type="ARBA" id="ARBA00022695"/>
    </source>
</evidence>
<evidence type="ECO:0000256" key="2">
    <source>
        <dbReference type="ARBA" id="ARBA00022679"/>
    </source>
</evidence>
<dbReference type="Pfam" id="PF12627">
    <property type="entry name" value="PolyA_pol_RNAbd"/>
    <property type="match status" value="1"/>
</dbReference>
<evidence type="ECO:0000256" key="7">
    <source>
        <dbReference type="ARBA" id="ARBA00022842"/>
    </source>
</evidence>
<dbReference type="InterPro" id="IPR043519">
    <property type="entry name" value="NT_sf"/>
</dbReference>
<dbReference type="InterPro" id="IPR002646">
    <property type="entry name" value="PolA_pol_head_dom"/>
</dbReference>
<feature type="domain" description="Poly A polymerase head" evidence="10">
    <location>
        <begin position="36"/>
        <end position="161"/>
    </location>
</feature>
<evidence type="ECO:0000256" key="6">
    <source>
        <dbReference type="ARBA" id="ARBA00022741"/>
    </source>
</evidence>
<dbReference type="InterPro" id="IPR006674">
    <property type="entry name" value="HD_domain"/>
</dbReference>
<dbReference type="SUPFAM" id="SSF81891">
    <property type="entry name" value="Poly A polymerase C-terminal region-like"/>
    <property type="match status" value="1"/>
</dbReference>
<comment type="caution">
    <text evidence="13">The sequence shown here is derived from an EMBL/GenBank/DDBJ whole genome shotgun (WGS) entry which is preliminary data.</text>
</comment>